<comment type="caution">
    <text evidence="1">The sequence shown here is derived from an EMBL/GenBank/DDBJ whole genome shotgun (WGS) entry which is preliminary data.</text>
</comment>
<name>A0AAV4EDS7_9GAST</name>
<dbReference type="EMBL" id="BMAT01003620">
    <property type="protein sequence ID" value="GFR58830.1"/>
    <property type="molecule type" value="Genomic_DNA"/>
</dbReference>
<keyword evidence="2" id="KW-1185">Reference proteome</keyword>
<protein>
    <recommendedName>
        <fullName evidence="3">Caspase family p20 domain-containing protein</fullName>
    </recommendedName>
</protein>
<evidence type="ECO:0000313" key="2">
    <source>
        <dbReference type="Proteomes" id="UP000762676"/>
    </source>
</evidence>
<evidence type="ECO:0000313" key="1">
    <source>
        <dbReference type="EMBL" id="GFR58830.1"/>
    </source>
</evidence>
<dbReference type="AlphaFoldDB" id="A0AAV4EDS7"/>
<dbReference type="Proteomes" id="UP000762676">
    <property type="component" value="Unassembled WGS sequence"/>
</dbReference>
<organism evidence="1 2">
    <name type="scientific">Elysia marginata</name>
    <dbReference type="NCBI Taxonomy" id="1093978"/>
    <lineage>
        <taxon>Eukaryota</taxon>
        <taxon>Metazoa</taxon>
        <taxon>Spiralia</taxon>
        <taxon>Lophotrochozoa</taxon>
        <taxon>Mollusca</taxon>
        <taxon>Gastropoda</taxon>
        <taxon>Heterobranchia</taxon>
        <taxon>Euthyneura</taxon>
        <taxon>Panpulmonata</taxon>
        <taxon>Sacoglossa</taxon>
        <taxon>Placobranchoidea</taxon>
        <taxon>Plakobranchidae</taxon>
        <taxon>Elysia</taxon>
    </lineage>
</organism>
<accession>A0AAV4EDS7</accession>
<evidence type="ECO:0008006" key="3">
    <source>
        <dbReference type="Google" id="ProtNLM"/>
    </source>
</evidence>
<reference evidence="1 2" key="1">
    <citation type="journal article" date="2021" name="Elife">
        <title>Chloroplast acquisition without the gene transfer in kleptoplastic sea slugs, Plakobranchus ocellatus.</title>
        <authorList>
            <person name="Maeda T."/>
            <person name="Takahashi S."/>
            <person name="Yoshida T."/>
            <person name="Shimamura S."/>
            <person name="Takaki Y."/>
            <person name="Nagai Y."/>
            <person name="Toyoda A."/>
            <person name="Suzuki Y."/>
            <person name="Arimoto A."/>
            <person name="Ishii H."/>
            <person name="Satoh N."/>
            <person name="Nishiyama T."/>
            <person name="Hasebe M."/>
            <person name="Maruyama T."/>
            <person name="Minagawa J."/>
            <person name="Obokata J."/>
            <person name="Shigenobu S."/>
        </authorList>
    </citation>
    <scope>NUCLEOTIDE SEQUENCE [LARGE SCALE GENOMIC DNA]</scope>
</reference>
<gene>
    <name evidence="1" type="ORF">ElyMa_001778700</name>
</gene>
<sequence length="112" mass="13011">MSVVVLSLAGSDGLYDCPSSVYDCRSLELSLRSSADEFITPEFMASYHDDTYVNEICRLMHIFRNDENSRPKVIWFVILVGHSFHFYRNYENSRSKFISFVILTGYSRVFIS</sequence>
<proteinExistence type="predicted"/>